<protein>
    <submittedName>
        <fullName evidence="1">Uncharacterized protein</fullName>
    </submittedName>
</protein>
<keyword evidence="2" id="KW-1185">Reference proteome</keyword>
<comment type="caution">
    <text evidence="1">The sequence shown here is derived from an EMBL/GenBank/DDBJ whole genome shotgun (WGS) entry which is preliminary data.</text>
</comment>
<gene>
    <name evidence="1" type="ORF">GRI94_06610</name>
</gene>
<evidence type="ECO:0000313" key="1">
    <source>
        <dbReference type="EMBL" id="MXP31491.1"/>
    </source>
</evidence>
<proteinExistence type="predicted"/>
<dbReference type="RefSeq" id="WP_344705513.1">
    <property type="nucleotide sequence ID" value="NZ_BAAAZF010000001.1"/>
</dbReference>
<dbReference type="EMBL" id="WTYE01000001">
    <property type="protein sequence ID" value="MXP31491.1"/>
    <property type="molecule type" value="Genomic_DNA"/>
</dbReference>
<evidence type="ECO:0000313" key="2">
    <source>
        <dbReference type="Proteomes" id="UP000446786"/>
    </source>
</evidence>
<dbReference type="AlphaFoldDB" id="A0A845ARM8"/>
<reference evidence="1 2" key="1">
    <citation type="submission" date="2019-12" db="EMBL/GenBank/DDBJ databases">
        <title>Genomic-based taxomic classification of the family Erythrobacteraceae.</title>
        <authorList>
            <person name="Xu L."/>
        </authorList>
    </citation>
    <scope>NUCLEOTIDE SEQUENCE [LARGE SCALE GENOMIC DNA]</scope>
    <source>
        <strain evidence="1 2">JCM 16677</strain>
    </source>
</reference>
<organism evidence="1 2">
    <name type="scientific">Parerythrobacter jejuensis</name>
    <dbReference type="NCBI Taxonomy" id="795812"/>
    <lineage>
        <taxon>Bacteria</taxon>
        <taxon>Pseudomonadati</taxon>
        <taxon>Pseudomonadota</taxon>
        <taxon>Alphaproteobacteria</taxon>
        <taxon>Sphingomonadales</taxon>
        <taxon>Erythrobacteraceae</taxon>
        <taxon>Parerythrobacter</taxon>
    </lineage>
</organism>
<accession>A0A845ARM8</accession>
<dbReference type="Proteomes" id="UP000446786">
    <property type="component" value="Unassembled WGS sequence"/>
</dbReference>
<sequence length="65" mass="7404">MARNVSRAIRLAEENPGRTICTRVKKTGSRLKWEKVCMTAEAWREASQQKEQLKSDLLMRGGLQG</sequence>
<name>A0A845ARM8_9SPHN</name>